<dbReference type="Pfam" id="PF16264">
    <property type="entry name" value="SatD"/>
    <property type="match status" value="1"/>
</dbReference>
<dbReference type="RefSeq" id="WP_152573869.1">
    <property type="nucleotide sequence ID" value="NZ_VIKU02000002.1"/>
</dbReference>
<reference evidence="1" key="2">
    <citation type="submission" date="2020-03" db="EMBL/GenBank/DDBJ databases">
        <title>Flavobacteriaceae bacterium strain TP-CH-4, a member of the family Flavobacteriaceae isolated from a deep-sea seamount.</title>
        <authorList>
            <person name="Zhang D.-C."/>
        </authorList>
    </citation>
    <scope>NUCLEOTIDE SEQUENCE</scope>
    <source>
        <strain evidence="1">TP-CH-4</strain>
    </source>
</reference>
<accession>A0A967EDI1</accession>
<dbReference type="Proteomes" id="UP000707206">
    <property type="component" value="Unassembled WGS sequence"/>
</dbReference>
<organism evidence="1 2">
    <name type="scientific">Pelagihabitans pacificus</name>
    <dbReference type="NCBI Taxonomy" id="2696054"/>
    <lineage>
        <taxon>Bacteria</taxon>
        <taxon>Pseudomonadati</taxon>
        <taxon>Bacteroidota</taxon>
        <taxon>Flavobacteriia</taxon>
        <taxon>Flavobacteriales</taxon>
        <taxon>Flavobacteriaceae</taxon>
        <taxon>Pelagihabitans</taxon>
    </lineage>
</organism>
<dbReference type="InterPro" id="IPR036388">
    <property type="entry name" value="WH-like_DNA-bd_sf"/>
</dbReference>
<dbReference type="AlphaFoldDB" id="A0A967EDI1"/>
<proteinExistence type="predicted"/>
<dbReference type="InterPro" id="IPR013324">
    <property type="entry name" value="RNA_pol_sigma_r3/r4-like"/>
</dbReference>
<gene>
    <name evidence="1" type="ORF">FK220_008405</name>
</gene>
<keyword evidence="2" id="KW-1185">Reference proteome</keyword>
<dbReference type="InterPro" id="IPR032580">
    <property type="entry name" value="SatD"/>
</dbReference>
<evidence type="ECO:0008006" key="3">
    <source>
        <dbReference type="Google" id="ProtNLM"/>
    </source>
</evidence>
<dbReference type="SUPFAM" id="SSF88659">
    <property type="entry name" value="Sigma3 and sigma4 domains of RNA polymerase sigma factors"/>
    <property type="match status" value="1"/>
</dbReference>
<reference evidence="1" key="1">
    <citation type="submission" date="2019-07" db="EMBL/GenBank/DDBJ databases">
        <authorList>
            <person name="De-Chao Zhang Q."/>
        </authorList>
    </citation>
    <scope>NUCLEOTIDE SEQUENCE</scope>
    <source>
        <strain evidence="1">TP-CH-4</strain>
    </source>
</reference>
<comment type="caution">
    <text evidence="1">The sequence shown here is derived from an EMBL/GenBank/DDBJ whole genome shotgun (WGS) entry which is preliminary data.</text>
</comment>
<dbReference type="EMBL" id="VIKU02000002">
    <property type="protein sequence ID" value="NHF59358.1"/>
    <property type="molecule type" value="Genomic_DNA"/>
</dbReference>
<dbReference type="Gene3D" id="1.10.10.10">
    <property type="entry name" value="Winged helix-like DNA-binding domain superfamily/Winged helix DNA-binding domain"/>
    <property type="match status" value="1"/>
</dbReference>
<sequence>MTVAVITGDIINSENYSASEWLGILKKYFATLGDSPRDWEIYRGDEFQLRVPKAQALEVAVSIKALIKTIKGLDVRMGIGIGQETFVGAGVSESNGPAYQRSGRTFETLKEDKINLTIATGDDFYDHTLNLLIKLALDFMDDWSIVSAEIVALVLENPMASQQEIAKQLGIQQSAVSQRQKRARLDLVLELLAYYRTILKKVPQ</sequence>
<protein>
    <recommendedName>
        <fullName evidence="3">SatD family (SatD)</fullName>
    </recommendedName>
</protein>
<name>A0A967EDI1_9FLAO</name>
<evidence type="ECO:0000313" key="1">
    <source>
        <dbReference type="EMBL" id="NHF59358.1"/>
    </source>
</evidence>
<evidence type="ECO:0000313" key="2">
    <source>
        <dbReference type="Proteomes" id="UP000707206"/>
    </source>
</evidence>